<feature type="transmembrane region" description="Helical" evidence="1">
    <location>
        <begin position="384"/>
        <end position="409"/>
    </location>
</feature>
<sequence>MRQTAHTEAPSSESVQPQTLREYTKLQSASSNDCYWLYEFLSSGAISAGRVEPLYLVRVYYKDPRRVSIATSKDFGIGEAAMLELEHFLVSADVCGVILCHRDSSQVDPKILEFFWTKFSLDVSFMRHHFDYKEFREEKGCPEKISSHLKEEDTWIEDAWTLGGRWNPVRLPSETHASVGRFYGTFSDTRRLTIAIAIAFVRSKSIYETPSVSREESRKRVWPCSIDLYAATGNTIFRHDEFSSDPSELSHNIVQFYARLLILRCYEDYNLRHDVQPINELLSSDGVATKGRPHIEAIHRRRLELVKMKQDLSGYLGPSARGQQRFAVHDSSDSTETPCVQRLRGLLTDIEMLLSFLIYGQELASEQLAEAKASKITALSLGRLLNMAFLFLPINFVCAMLGMNLAIFGQGTVPVWLFLLLAVLFSLTAYLPILLPQMNERKVRLYKVGFYLTKRSLPAGFWFLAFCLTHTYRQNFEIMDSGFAQILLGDTRARTKGWMEESNDALFRDAAWGSQTFWKEKVLKIYRAVEELNLNNEPTQLTV</sequence>
<dbReference type="EMBL" id="CAJPDQ010000022">
    <property type="protein sequence ID" value="CAF9924768.1"/>
    <property type="molecule type" value="Genomic_DNA"/>
</dbReference>
<reference evidence="2" key="1">
    <citation type="submission" date="2021-03" db="EMBL/GenBank/DDBJ databases">
        <authorList>
            <person name="Tagirdzhanova G."/>
        </authorList>
    </citation>
    <scope>NUCLEOTIDE SEQUENCE</scope>
</reference>
<keyword evidence="1" id="KW-0472">Membrane</keyword>
<evidence type="ECO:0000256" key="1">
    <source>
        <dbReference type="SAM" id="Phobius"/>
    </source>
</evidence>
<organism evidence="2 3">
    <name type="scientific">Gomphillus americanus</name>
    <dbReference type="NCBI Taxonomy" id="1940652"/>
    <lineage>
        <taxon>Eukaryota</taxon>
        <taxon>Fungi</taxon>
        <taxon>Dikarya</taxon>
        <taxon>Ascomycota</taxon>
        <taxon>Pezizomycotina</taxon>
        <taxon>Lecanoromycetes</taxon>
        <taxon>OSLEUM clade</taxon>
        <taxon>Ostropomycetidae</taxon>
        <taxon>Ostropales</taxon>
        <taxon>Graphidaceae</taxon>
        <taxon>Gomphilloideae</taxon>
        <taxon>Gomphillus</taxon>
    </lineage>
</organism>
<dbReference type="AlphaFoldDB" id="A0A8H3FHT5"/>
<proteinExistence type="predicted"/>
<keyword evidence="3" id="KW-1185">Reference proteome</keyword>
<gene>
    <name evidence="2" type="ORF">GOMPHAMPRED_003701</name>
</gene>
<comment type="caution">
    <text evidence="2">The sequence shown here is derived from an EMBL/GenBank/DDBJ whole genome shotgun (WGS) entry which is preliminary data.</text>
</comment>
<evidence type="ECO:0000313" key="3">
    <source>
        <dbReference type="Proteomes" id="UP000664169"/>
    </source>
</evidence>
<keyword evidence="1" id="KW-0812">Transmembrane</keyword>
<name>A0A8H3FHT5_9LECA</name>
<dbReference type="OrthoDB" id="3231000at2759"/>
<accession>A0A8H3FHT5</accession>
<dbReference type="Proteomes" id="UP000664169">
    <property type="component" value="Unassembled WGS sequence"/>
</dbReference>
<evidence type="ECO:0000313" key="2">
    <source>
        <dbReference type="EMBL" id="CAF9924768.1"/>
    </source>
</evidence>
<feature type="transmembrane region" description="Helical" evidence="1">
    <location>
        <begin position="415"/>
        <end position="435"/>
    </location>
</feature>
<protein>
    <submittedName>
        <fullName evidence="2">Uncharacterized protein</fullName>
    </submittedName>
</protein>
<keyword evidence="1" id="KW-1133">Transmembrane helix</keyword>